<dbReference type="Proteomes" id="UP000240702">
    <property type="component" value="Segment"/>
</dbReference>
<organism evidence="1 2">
    <name type="scientific">Mycobacterium phage EniyanLRS</name>
    <dbReference type="NCBI Taxonomy" id="1933770"/>
    <lineage>
        <taxon>Viruses</taxon>
        <taxon>Duplodnaviria</taxon>
        <taxon>Heunggongvirae</taxon>
        <taxon>Uroviricota</taxon>
        <taxon>Caudoviricetes</taxon>
        <taxon>Vilmaviridae</taxon>
        <taxon>Wildcatvirus</taxon>
        <taxon>Wildcatvirus wildcat</taxon>
        <taxon>Mycobacterium virus Wildcat</taxon>
    </lineage>
</organism>
<dbReference type="EMBL" id="KY385381">
    <property type="protein sequence ID" value="AQT25777.1"/>
    <property type="molecule type" value="Genomic_DNA"/>
</dbReference>
<reference evidence="1 2" key="1">
    <citation type="submission" date="2016-12" db="EMBL/GenBank/DDBJ databases">
        <title>Whole genome Sequence of Mycobacteriophages.</title>
        <authorList>
            <person name="Bajpai U."/>
        </authorList>
    </citation>
    <scope>NUCLEOTIDE SEQUENCE [LARGE SCALE GENOMIC DNA]</scope>
</reference>
<sequence>MIVSDVCTLLGKRVVVILEQGDCEMVVSVGQLLGFGDGGDVEILEDDGFVHYCWPMLDVREIPDDWHRGNIVEKLR</sequence>
<accession>A0A2H4GSU1</accession>
<gene>
    <name evidence="1" type="primary">128</name>
    <name evidence="1" type="ORF">EniyanLRS_128</name>
</gene>
<evidence type="ECO:0000313" key="1">
    <source>
        <dbReference type="EMBL" id="AQT25777.1"/>
    </source>
</evidence>
<name>A0A2H4GSU1_9CAUD</name>
<protein>
    <submittedName>
        <fullName evidence="1">RNA binding protein</fullName>
    </submittedName>
</protein>
<proteinExistence type="predicted"/>
<evidence type="ECO:0000313" key="2">
    <source>
        <dbReference type="Proteomes" id="UP000240702"/>
    </source>
</evidence>